<dbReference type="OrthoDB" id="10682700at2759"/>
<reference evidence="2 3" key="1">
    <citation type="submission" date="2017-05" db="EMBL/GenBank/DDBJ databases">
        <title>Draft genome sequence of Elsinoe australis.</title>
        <authorList>
            <person name="Cheng Q."/>
        </authorList>
    </citation>
    <scope>NUCLEOTIDE SEQUENCE [LARGE SCALE GENOMIC DNA]</scope>
    <source>
        <strain evidence="2 3">NL1</strain>
    </source>
</reference>
<evidence type="ECO:0000313" key="3">
    <source>
        <dbReference type="Proteomes" id="UP000243723"/>
    </source>
</evidence>
<feature type="compositionally biased region" description="Low complexity" evidence="1">
    <location>
        <begin position="317"/>
        <end position="355"/>
    </location>
</feature>
<keyword evidence="3" id="KW-1185">Reference proteome</keyword>
<dbReference type="AlphaFoldDB" id="A0A2P7ZY85"/>
<dbReference type="EMBL" id="NHZQ01000102">
    <property type="protein sequence ID" value="PSK53180.1"/>
    <property type="molecule type" value="Genomic_DNA"/>
</dbReference>
<dbReference type="PROSITE" id="PS51257">
    <property type="entry name" value="PROKAR_LIPOPROTEIN"/>
    <property type="match status" value="1"/>
</dbReference>
<proteinExistence type="predicted"/>
<protein>
    <submittedName>
        <fullName evidence="2">Uncharacterized protein</fullName>
    </submittedName>
</protein>
<sequence>MVRVVELIAFSNLAFGAIASCHRYAVSLQPFDLAGCDGHDLHDKLILKEGQCRDSHIHDPFSSFNLGPYEPGKKGHDLNAIPYPCKVWWYDAPDCKGSSGHTDDLHKAGEFDKCHSTGFTQNGTLPHGARAVRLHCEKPKKSKSQSHMVPAATVADFVYTTTIHTKIPVLISSSTSGTVQSSTVCKNITKTETVTWKPSSTVVSGSTKSVITASVKKTTTIIAPPTATVEGTTTVWVAPTSSSKSTRTQTWVATITDAAHPDAVKRAVHEASLVHEAAQPAKSPASVIHPSSDSVECYVSQDGHWLISTCSATTAAPARTSSATKSTKATKSSTSKSRAMTRTATFTSTRTSTRISKPDDISGDISIEIDCSEGDCDVDIDEEYDMTPIKTPGLAPTKVARNAAAAITDDAEIDDSTDGTFVRRGHSFPRLACKNGLCRACHEHKCREAQECSSGPYIAGTMVDDWMTPVMAKKDVQRHSFPDLGCNHGLCVAQHHGKIAYVQACASGPEITGIKVHAAPFEPTSFVARSA</sequence>
<evidence type="ECO:0000313" key="2">
    <source>
        <dbReference type="EMBL" id="PSK53180.1"/>
    </source>
</evidence>
<name>A0A2P7ZY85_9PEZI</name>
<comment type="caution">
    <text evidence="2">The sequence shown here is derived from an EMBL/GenBank/DDBJ whole genome shotgun (WGS) entry which is preliminary data.</text>
</comment>
<accession>A0A2P7ZY85</accession>
<organism evidence="2 3">
    <name type="scientific">Elsinoe australis</name>
    <dbReference type="NCBI Taxonomy" id="40998"/>
    <lineage>
        <taxon>Eukaryota</taxon>
        <taxon>Fungi</taxon>
        <taxon>Dikarya</taxon>
        <taxon>Ascomycota</taxon>
        <taxon>Pezizomycotina</taxon>
        <taxon>Dothideomycetes</taxon>
        <taxon>Dothideomycetidae</taxon>
        <taxon>Myriangiales</taxon>
        <taxon>Elsinoaceae</taxon>
        <taxon>Elsinoe</taxon>
    </lineage>
</organism>
<gene>
    <name evidence="2" type="ORF">B9Z65_3380</name>
</gene>
<feature type="region of interest" description="Disordered" evidence="1">
    <location>
        <begin position="317"/>
        <end position="359"/>
    </location>
</feature>
<dbReference type="Proteomes" id="UP000243723">
    <property type="component" value="Unassembled WGS sequence"/>
</dbReference>
<evidence type="ECO:0000256" key="1">
    <source>
        <dbReference type="SAM" id="MobiDB-lite"/>
    </source>
</evidence>